<dbReference type="AlphaFoldDB" id="A0A382JNK6"/>
<evidence type="ECO:0000313" key="1">
    <source>
        <dbReference type="EMBL" id="SVC12783.1"/>
    </source>
</evidence>
<evidence type="ECO:0008006" key="2">
    <source>
        <dbReference type="Google" id="ProtNLM"/>
    </source>
</evidence>
<sequence>MEDLRLDSLAGVGPVTTKKLSDAGVHN</sequence>
<proteinExistence type="predicted"/>
<organism evidence="1">
    <name type="scientific">marine metagenome</name>
    <dbReference type="NCBI Taxonomy" id="408172"/>
    <lineage>
        <taxon>unclassified sequences</taxon>
        <taxon>metagenomes</taxon>
        <taxon>ecological metagenomes</taxon>
    </lineage>
</organism>
<gene>
    <name evidence="1" type="ORF">METZ01_LOCUS265637</name>
</gene>
<reference evidence="1" key="1">
    <citation type="submission" date="2018-05" db="EMBL/GenBank/DDBJ databases">
        <authorList>
            <person name="Lanie J.A."/>
            <person name="Ng W.-L."/>
            <person name="Kazmierczak K.M."/>
            <person name="Andrzejewski T.M."/>
            <person name="Davidsen T.M."/>
            <person name="Wayne K.J."/>
            <person name="Tettelin H."/>
            <person name="Glass J.I."/>
            <person name="Rusch D."/>
            <person name="Podicherti R."/>
            <person name="Tsui H.-C.T."/>
            <person name="Winkler M.E."/>
        </authorList>
    </citation>
    <scope>NUCLEOTIDE SEQUENCE</scope>
</reference>
<feature type="non-terminal residue" evidence="1">
    <location>
        <position position="27"/>
    </location>
</feature>
<name>A0A382JNK6_9ZZZZ</name>
<accession>A0A382JNK6</accession>
<protein>
    <recommendedName>
        <fullName evidence="2">DNA repair and recombination protein RadA</fullName>
    </recommendedName>
</protein>
<dbReference type="EMBL" id="UINC01075014">
    <property type="protein sequence ID" value="SVC12783.1"/>
    <property type="molecule type" value="Genomic_DNA"/>
</dbReference>